<dbReference type="PROSITE" id="PS01187">
    <property type="entry name" value="EGF_CA"/>
    <property type="match status" value="1"/>
</dbReference>
<dbReference type="PROSITE" id="PS01186">
    <property type="entry name" value="EGF_2"/>
    <property type="match status" value="1"/>
</dbReference>
<accession>A0A7J8ETZ7</accession>
<dbReference type="Proteomes" id="UP000550707">
    <property type="component" value="Unassembled WGS sequence"/>
</dbReference>
<dbReference type="GO" id="GO:0005509">
    <property type="term" value="F:calcium ion binding"/>
    <property type="evidence" value="ECO:0007669"/>
    <property type="project" value="InterPro"/>
</dbReference>
<comment type="caution">
    <text evidence="11">The sequence shown here is derived from an EMBL/GenBank/DDBJ whole genome shotgun (WGS) entry which is preliminary data.</text>
</comment>
<dbReference type="InterPro" id="IPR018097">
    <property type="entry name" value="EGF_Ca-bd_CS"/>
</dbReference>
<evidence type="ECO:0000256" key="4">
    <source>
        <dbReference type="ARBA" id="ARBA00022729"/>
    </source>
</evidence>
<name>A0A7J8ETZ7_MOLMO</name>
<keyword evidence="2" id="KW-0964">Secreted</keyword>
<dbReference type="PANTHER" id="PTHR24046:SF3">
    <property type="entry name" value="SIGNAL PEPTIDE, CUB AND EGF-LIKE DOMAIN-CONTAINING PROTEIN 2"/>
    <property type="match status" value="1"/>
</dbReference>
<dbReference type="InterPro" id="IPR009030">
    <property type="entry name" value="Growth_fac_rcpt_cys_sf"/>
</dbReference>
<proteinExistence type="predicted"/>
<dbReference type="GO" id="GO:0005615">
    <property type="term" value="C:extracellular space"/>
    <property type="evidence" value="ECO:0007669"/>
    <property type="project" value="TreeGrafter"/>
</dbReference>
<keyword evidence="5" id="KW-0677">Repeat</keyword>
<feature type="domain" description="EGF-like" evidence="10">
    <location>
        <begin position="85"/>
        <end position="121"/>
    </location>
</feature>
<dbReference type="Gene3D" id="2.10.25.10">
    <property type="entry name" value="Laminin"/>
    <property type="match status" value="4"/>
</dbReference>
<evidence type="ECO:0000256" key="1">
    <source>
        <dbReference type="ARBA" id="ARBA00004613"/>
    </source>
</evidence>
<evidence type="ECO:0000256" key="8">
    <source>
        <dbReference type="PROSITE-ProRule" id="PRU00076"/>
    </source>
</evidence>
<evidence type="ECO:0000313" key="11">
    <source>
        <dbReference type="EMBL" id="KAF6438964.1"/>
    </source>
</evidence>
<dbReference type="Pfam" id="PF14670">
    <property type="entry name" value="FXa_inhibition"/>
    <property type="match status" value="1"/>
</dbReference>
<dbReference type="FunFam" id="2.10.25.10:FF:000028">
    <property type="entry name" value="Signal peptide, CUB domain and EGF-like domain-containing 2"/>
    <property type="match status" value="1"/>
</dbReference>
<dbReference type="SUPFAM" id="SSF57184">
    <property type="entry name" value="Growth factor receptor domain"/>
    <property type="match status" value="1"/>
</dbReference>
<evidence type="ECO:0000256" key="7">
    <source>
        <dbReference type="ARBA" id="ARBA00023180"/>
    </source>
</evidence>
<dbReference type="AlphaFoldDB" id="A0A7J8ETZ7"/>
<evidence type="ECO:0000256" key="9">
    <source>
        <dbReference type="SAM" id="SignalP"/>
    </source>
</evidence>
<keyword evidence="4 9" id="KW-0732">Signal</keyword>
<dbReference type="EMBL" id="JACASF010000013">
    <property type="protein sequence ID" value="KAF6438964.1"/>
    <property type="molecule type" value="Genomic_DNA"/>
</dbReference>
<dbReference type="SUPFAM" id="SSF57196">
    <property type="entry name" value="EGF/Laminin"/>
    <property type="match status" value="1"/>
</dbReference>
<feature type="chain" id="PRO_5029689061" evidence="9">
    <location>
        <begin position="30"/>
        <end position="287"/>
    </location>
</feature>
<dbReference type="SMART" id="SM00179">
    <property type="entry name" value="EGF_CA"/>
    <property type="match status" value="3"/>
</dbReference>
<comment type="subcellular location">
    <subcellularLocation>
        <location evidence="1">Secreted</location>
    </subcellularLocation>
</comment>
<comment type="caution">
    <text evidence="8">Lacks conserved residue(s) required for the propagation of feature annotation.</text>
</comment>
<dbReference type="GO" id="GO:0009986">
    <property type="term" value="C:cell surface"/>
    <property type="evidence" value="ECO:0007669"/>
    <property type="project" value="TreeGrafter"/>
</dbReference>
<dbReference type="InterPro" id="IPR000152">
    <property type="entry name" value="EGF-type_Asp/Asn_hydroxyl_site"/>
</dbReference>
<feature type="signal peptide" evidence="9">
    <location>
        <begin position="1"/>
        <end position="29"/>
    </location>
</feature>
<evidence type="ECO:0000256" key="5">
    <source>
        <dbReference type="ARBA" id="ARBA00022737"/>
    </source>
</evidence>
<dbReference type="InterPro" id="IPR024731">
    <property type="entry name" value="NELL2-like_EGF"/>
</dbReference>
<evidence type="ECO:0000259" key="10">
    <source>
        <dbReference type="PROSITE" id="PS50026"/>
    </source>
</evidence>
<organism evidence="11 12">
    <name type="scientific">Molossus molossus</name>
    <name type="common">Pallas' mastiff bat</name>
    <name type="synonym">Vespertilio molossus</name>
    <dbReference type="NCBI Taxonomy" id="27622"/>
    <lineage>
        <taxon>Eukaryota</taxon>
        <taxon>Metazoa</taxon>
        <taxon>Chordata</taxon>
        <taxon>Craniata</taxon>
        <taxon>Vertebrata</taxon>
        <taxon>Euteleostomi</taxon>
        <taxon>Mammalia</taxon>
        <taxon>Eutheria</taxon>
        <taxon>Laurasiatheria</taxon>
        <taxon>Chiroptera</taxon>
        <taxon>Yangochiroptera</taxon>
        <taxon>Molossidae</taxon>
        <taxon>Molossus</taxon>
    </lineage>
</organism>
<keyword evidence="6" id="KW-1015">Disulfide bond</keyword>
<dbReference type="FunFam" id="2.10.25.10:FF:000256">
    <property type="entry name" value="Signal peptide, CUB domain and EGF like domain containing 2"/>
    <property type="match status" value="1"/>
</dbReference>
<dbReference type="FunFam" id="2.10.25.10:FF:000032">
    <property type="entry name" value="signal peptide, CUB and EGF-like domain-containing protein 2 isoform X1"/>
    <property type="match status" value="1"/>
</dbReference>
<reference evidence="11 12" key="1">
    <citation type="journal article" date="2020" name="Nature">
        <title>Six reference-quality genomes reveal evolution of bat adaptations.</title>
        <authorList>
            <person name="Jebb D."/>
            <person name="Huang Z."/>
            <person name="Pippel M."/>
            <person name="Hughes G.M."/>
            <person name="Lavrichenko K."/>
            <person name="Devanna P."/>
            <person name="Winkler S."/>
            <person name="Jermiin L.S."/>
            <person name="Skirmuntt E.C."/>
            <person name="Katzourakis A."/>
            <person name="Burkitt-Gray L."/>
            <person name="Ray D.A."/>
            <person name="Sullivan K.A.M."/>
            <person name="Roscito J.G."/>
            <person name="Kirilenko B.M."/>
            <person name="Davalos L.M."/>
            <person name="Corthals A.P."/>
            <person name="Power M.L."/>
            <person name="Jones G."/>
            <person name="Ransome R.D."/>
            <person name="Dechmann D.K.N."/>
            <person name="Locatelli A.G."/>
            <person name="Puechmaille S.J."/>
            <person name="Fedrigo O."/>
            <person name="Jarvis E.D."/>
            <person name="Hiller M."/>
            <person name="Vernes S.C."/>
            <person name="Myers E.W."/>
            <person name="Teeling E.C."/>
        </authorList>
    </citation>
    <scope>NUCLEOTIDE SEQUENCE [LARGE SCALE GENOMIC DNA]</scope>
    <source>
        <strain evidence="11">MMolMol1</strain>
        <tissue evidence="11">Muscle</tissue>
    </source>
</reference>
<gene>
    <name evidence="11" type="ORF">HJG59_016187</name>
</gene>
<dbReference type="InterPro" id="IPR000742">
    <property type="entry name" value="EGF"/>
</dbReference>
<dbReference type="PANTHER" id="PTHR24046">
    <property type="entry name" value="SIGNAL PEPTIDE, CUB AND EGF-LIKE DOMAIN-CONTAINING"/>
    <property type="match status" value="1"/>
</dbReference>
<keyword evidence="7" id="KW-0325">Glycoprotein</keyword>
<sequence>MGVRGRGFPGAAQALLLLLLLPPPPLLTAAVLPSPAHVLELAEDVDECAQGLDDCHTNATCQNTPSSYKCSCKPGYQGEGTQCEDVNECLKNNGGCQHICVNLIGSYQCSCKEGFFLSDNQHTCIPRSEESLSCMNKNHSCSHICKEAPKGRIVCECRPGFQLSLNLRDCIMTCNHGNGGCQHSCEDTAEGPKCSCHPLYKMDVDERSCLEPEGTASEMTKSNATSEVDGDKRVKRQLLMGRHLTTLYATVLVHLPSQLTTSGLNLGPMCPQSCWTRVSSSGQARGI</sequence>
<keyword evidence="12" id="KW-1185">Reference proteome</keyword>
<dbReference type="InterPro" id="IPR052071">
    <property type="entry name" value="SCUB_EGF-like_domain"/>
</dbReference>
<evidence type="ECO:0000256" key="6">
    <source>
        <dbReference type="ARBA" id="ARBA00023157"/>
    </source>
</evidence>
<protein>
    <submittedName>
        <fullName evidence="11">Signal peptide, CUB domain and EGF like domain containing 2</fullName>
    </submittedName>
</protein>
<dbReference type="PROSITE" id="PS00010">
    <property type="entry name" value="ASX_HYDROXYL"/>
    <property type="match status" value="2"/>
</dbReference>
<dbReference type="FunFam" id="2.10.25.10:FF:000199">
    <property type="entry name" value="signal peptide, CUB and EGF-like domain-containing protein 2 isoform X2"/>
    <property type="match status" value="1"/>
</dbReference>
<keyword evidence="3 8" id="KW-0245">EGF-like domain</keyword>
<dbReference type="GO" id="GO:0007165">
    <property type="term" value="P:signal transduction"/>
    <property type="evidence" value="ECO:0007669"/>
    <property type="project" value="TreeGrafter"/>
</dbReference>
<feature type="domain" description="EGF-like" evidence="10">
    <location>
        <begin position="44"/>
        <end position="84"/>
    </location>
</feature>
<evidence type="ECO:0000256" key="3">
    <source>
        <dbReference type="ARBA" id="ARBA00022536"/>
    </source>
</evidence>
<evidence type="ECO:0000256" key="2">
    <source>
        <dbReference type="ARBA" id="ARBA00022525"/>
    </source>
</evidence>
<dbReference type="Pfam" id="PF12947">
    <property type="entry name" value="EGF_3"/>
    <property type="match status" value="1"/>
</dbReference>
<dbReference type="SMART" id="SM00181">
    <property type="entry name" value="EGF"/>
    <property type="match status" value="4"/>
</dbReference>
<dbReference type="CDD" id="cd00054">
    <property type="entry name" value="EGF_CA"/>
    <property type="match status" value="1"/>
</dbReference>
<dbReference type="InterPro" id="IPR001881">
    <property type="entry name" value="EGF-like_Ca-bd_dom"/>
</dbReference>
<dbReference type="PROSITE" id="PS50026">
    <property type="entry name" value="EGF_3"/>
    <property type="match status" value="2"/>
</dbReference>
<evidence type="ECO:0000313" key="12">
    <source>
        <dbReference type="Proteomes" id="UP000550707"/>
    </source>
</evidence>